<organism evidence="1 2">
    <name type="scientific">Ensifer adhaerens</name>
    <name type="common">Sinorhizobium morelense</name>
    <dbReference type="NCBI Taxonomy" id="106592"/>
    <lineage>
        <taxon>Bacteria</taxon>
        <taxon>Pseudomonadati</taxon>
        <taxon>Pseudomonadota</taxon>
        <taxon>Alphaproteobacteria</taxon>
        <taxon>Hyphomicrobiales</taxon>
        <taxon>Rhizobiaceae</taxon>
        <taxon>Sinorhizobium/Ensifer group</taxon>
        <taxon>Ensifer</taxon>
    </lineage>
</organism>
<protein>
    <submittedName>
        <fullName evidence="1">Uncharacterized protein</fullName>
    </submittedName>
</protein>
<evidence type="ECO:0000313" key="2">
    <source>
        <dbReference type="Proteomes" id="UP000823773"/>
    </source>
</evidence>
<gene>
    <name evidence="1" type="ORF">J2Z19_004309</name>
</gene>
<evidence type="ECO:0000313" key="1">
    <source>
        <dbReference type="EMBL" id="MBP1874583.1"/>
    </source>
</evidence>
<dbReference type="Proteomes" id="UP000823773">
    <property type="component" value="Unassembled WGS sequence"/>
</dbReference>
<reference evidence="1" key="1">
    <citation type="submission" date="2021-03" db="EMBL/GenBank/DDBJ databases">
        <title>Genomic Encyclopedia of Type Strains, Phase IV (KMG-IV): sequencing the most valuable type-strain genomes for metagenomic binning, comparative biology and taxonomic classification.</title>
        <authorList>
            <person name="Goeker M."/>
        </authorList>
    </citation>
    <scope>NUCLEOTIDE SEQUENCE</scope>
    <source>
        <strain evidence="1">DSM 18131</strain>
    </source>
</reference>
<accession>A0ACC5T151</accession>
<comment type="caution">
    <text evidence="1">The sequence shown here is derived from an EMBL/GenBank/DDBJ whole genome shotgun (WGS) entry which is preliminary data.</text>
</comment>
<proteinExistence type="predicted"/>
<name>A0ACC5T151_ENSAD</name>
<dbReference type="EMBL" id="JAGGJR010000007">
    <property type="protein sequence ID" value="MBP1874583.1"/>
    <property type="molecule type" value="Genomic_DNA"/>
</dbReference>
<sequence length="43" mass="4499">MMVDVASSLEKDSLALHFHVENMTTGSAAVAPGNGPEIGTERK</sequence>
<keyword evidence="2" id="KW-1185">Reference proteome</keyword>